<dbReference type="InterPro" id="IPR036942">
    <property type="entry name" value="Beta-barrel_TonB_sf"/>
</dbReference>
<dbReference type="Pfam" id="PF00593">
    <property type="entry name" value="TonB_dep_Rec_b-barrel"/>
    <property type="match status" value="1"/>
</dbReference>
<dbReference type="SUPFAM" id="SSF56935">
    <property type="entry name" value="Porins"/>
    <property type="match status" value="1"/>
</dbReference>
<dbReference type="Gene3D" id="2.170.130.10">
    <property type="entry name" value="TonB-dependent receptor, plug domain"/>
    <property type="match status" value="1"/>
</dbReference>
<dbReference type="InterPro" id="IPR000531">
    <property type="entry name" value="Beta-barrel_TonB"/>
</dbReference>
<dbReference type="Gene3D" id="2.40.170.20">
    <property type="entry name" value="TonB-dependent receptor, beta-barrel domain"/>
    <property type="match status" value="1"/>
</dbReference>
<comment type="subcellular location">
    <subcellularLocation>
        <location evidence="1 8">Cell outer membrane</location>
        <topology evidence="1 8">Multi-pass membrane protein</topology>
    </subcellularLocation>
</comment>
<feature type="domain" description="TonB-dependent receptor plug" evidence="12">
    <location>
        <begin position="43"/>
        <end position="145"/>
    </location>
</feature>
<evidence type="ECO:0000256" key="2">
    <source>
        <dbReference type="ARBA" id="ARBA00022448"/>
    </source>
</evidence>
<name>A0A369Z9J6_HAEPA</name>
<evidence type="ECO:0000256" key="8">
    <source>
        <dbReference type="PROSITE-ProRule" id="PRU01360"/>
    </source>
</evidence>
<evidence type="ECO:0000259" key="11">
    <source>
        <dbReference type="Pfam" id="PF00593"/>
    </source>
</evidence>
<dbReference type="EMBL" id="QEPW01000003">
    <property type="protein sequence ID" value="RDE95695.1"/>
    <property type="molecule type" value="Genomic_DNA"/>
</dbReference>
<dbReference type="PANTHER" id="PTHR30069">
    <property type="entry name" value="TONB-DEPENDENT OUTER MEMBRANE RECEPTOR"/>
    <property type="match status" value="1"/>
</dbReference>
<keyword evidence="10" id="KW-0732">Signal</keyword>
<evidence type="ECO:0000259" key="12">
    <source>
        <dbReference type="Pfam" id="PF07715"/>
    </source>
</evidence>
<evidence type="ECO:0000313" key="14">
    <source>
        <dbReference type="Proteomes" id="UP000253910"/>
    </source>
</evidence>
<dbReference type="InterPro" id="IPR012910">
    <property type="entry name" value="Plug_dom"/>
</dbReference>
<keyword evidence="5 9" id="KW-0798">TonB box</keyword>
<accession>A0A369Z9J6</accession>
<feature type="chain" id="PRO_5016695004" evidence="10">
    <location>
        <begin position="22"/>
        <end position="651"/>
    </location>
</feature>
<dbReference type="Proteomes" id="UP000253910">
    <property type="component" value="Unassembled WGS sequence"/>
</dbReference>
<dbReference type="PANTHER" id="PTHR30069:SF49">
    <property type="entry name" value="OUTER MEMBRANE PROTEIN C"/>
    <property type="match status" value="1"/>
</dbReference>
<keyword evidence="3 8" id="KW-1134">Transmembrane beta strand</keyword>
<keyword evidence="6 8" id="KW-0472">Membrane</keyword>
<evidence type="ECO:0000256" key="9">
    <source>
        <dbReference type="RuleBase" id="RU003357"/>
    </source>
</evidence>
<evidence type="ECO:0000256" key="5">
    <source>
        <dbReference type="ARBA" id="ARBA00023077"/>
    </source>
</evidence>
<gene>
    <name evidence="13" type="ORF">DPV87_02710</name>
</gene>
<dbReference type="RefSeq" id="WP_111315024.1">
    <property type="nucleotide sequence ID" value="NZ_QEPW01000003.1"/>
</dbReference>
<reference evidence="13 14" key="1">
    <citation type="submission" date="2018-05" db="EMBL/GenBank/DDBJ databases">
        <title>Draft Genome Sequences for a Diverse set of 7 Haemophilus Species.</title>
        <authorList>
            <person name="Nichols M."/>
            <person name="Topaz N."/>
            <person name="Wang X."/>
            <person name="Wang X."/>
            <person name="Boxrud D."/>
        </authorList>
    </citation>
    <scope>NUCLEOTIDE SEQUENCE [LARGE SCALE GENOMIC DNA]</scope>
    <source>
        <strain evidence="13 14">C2008001710</strain>
    </source>
</reference>
<evidence type="ECO:0000256" key="3">
    <source>
        <dbReference type="ARBA" id="ARBA00022452"/>
    </source>
</evidence>
<organism evidence="13 14">
    <name type="scientific">Haemophilus parainfluenzae</name>
    <dbReference type="NCBI Taxonomy" id="729"/>
    <lineage>
        <taxon>Bacteria</taxon>
        <taxon>Pseudomonadati</taxon>
        <taxon>Pseudomonadota</taxon>
        <taxon>Gammaproteobacteria</taxon>
        <taxon>Pasteurellales</taxon>
        <taxon>Pasteurellaceae</taxon>
        <taxon>Haemophilus</taxon>
    </lineage>
</organism>
<keyword evidence="7 8" id="KW-0998">Cell outer membrane</keyword>
<keyword evidence="2 8" id="KW-0813">Transport</keyword>
<dbReference type="GO" id="GO:0009279">
    <property type="term" value="C:cell outer membrane"/>
    <property type="evidence" value="ECO:0007669"/>
    <property type="project" value="UniProtKB-SubCell"/>
</dbReference>
<evidence type="ECO:0000256" key="6">
    <source>
        <dbReference type="ARBA" id="ARBA00023136"/>
    </source>
</evidence>
<comment type="caution">
    <text evidence="13">The sequence shown here is derived from an EMBL/GenBank/DDBJ whole genome shotgun (WGS) entry which is preliminary data.</text>
</comment>
<dbReference type="CDD" id="cd01347">
    <property type="entry name" value="ligand_gated_channel"/>
    <property type="match status" value="1"/>
</dbReference>
<evidence type="ECO:0000313" key="13">
    <source>
        <dbReference type="EMBL" id="RDE95695.1"/>
    </source>
</evidence>
<feature type="signal peptide" evidence="10">
    <location>
        <begin position="1"/>
        <end position="21"/>
    </location>
</feature>
<dbReference type="InterPro" id="IPR010100">
    <property type="entry name" value="TonB-dep_Cu_rcpt"/>
</dbReference>
<feature type="domain" description="TonB-dependent receptor-like beta-barrel" evidence="11">
    <location>
        <begin position="199"/>
        <end position="612"/>
    </location>
</feature>
<dbReference type="PROSITE" id="PS52016">
    <property type="entry name" value="TONB_DEPENDENT_REC_3"/>
    <property type="match status" value="1"/>
</dbReference>
<dbReference type="InterPro" id="IPR037066">
    <property type="entry name" value="Plug_dom_sf"/>
</dbReference>
<dbReference type="GO" id="GO:0015344">
    <property type="term" value="F:siderophore uptake transmembrane transporter activity"/>
    <property type="evidence" value="ECO:0007669"/>
    <property type="project" value="TreeGrafter"/>
</dbReference>
<dbReference type="InterPro" id="IPR039426">
    <property type="entry name" value="TonB-dep_rcpt-like"/>
</dbReference>
<dbReference type="Pfam" id="PF07715">
    <property type="entry name" value="Plug"/>
    <property type="match status" value="1"/>
</dbReference>
<protein>
    <submittedName>
        <fullName evidence="13">TonB-dependent copper receptor</fullName>
    </submittedName>
</protein>
<comment type="similarity">
    <text evidence="8 9">Belongs to the TonB-dependent receptor family.</text>
</comment>
<dbReference type="GO" id="GO:0044718">
    <property type="term" value="P:siderophore transmembrane transport"/>
    <property type="evidence" value="ECO:0007669"/>
    <property type="project" value="TreeGrafter"/>
</dbReference>
<sequence length="651" mass="73337">MHNKSYFALLPLSFFISNAFAEDTQSVTLLDPIVVTGVTQTNTNSVKLNPKTTLQPLPAGDGADLLQSVANMSVIRKGGSSGDPLFRGLGGSRLNIQADDQFIYGGCSNRMDPPTAYIFPSAYDEVVVTKGPQTVTEGSGLVAGAVRFVRKEPEFDTQNTYLNGSVTLGGNKRRDAYFDAMAGGKYGYLRTSMSHNEAGNYKDGDGNRVHSSFERRNQMLQLGFTPTENTLLTGTYERSRGEAAYADRMMDGSKFDRDAWNVRFVQRNITPWFTELELRYGQSKIDHVMDTYSMRYLSMMGNQVKKAMNPKRETNTGHLKATFDWSNINLQTGIDYMRDKHLSRMEMNGEGYRHKPYQAQQNFTQWGGFVEGAWTASDSRKFISGYRYDEVKAEYDTLMANHPNKHHTYGLHSGFFRWEEEINGIKYYAGVGIAERAPDYWERRASQVLDKEQNRQIDTGLMWKNDTFDFSVSLFGSDVHDFIMLERVGKDVSARNIKATRLGGEIEGKWKFAPHWEIGSSLAYTYGKNRTDDRPLAQTPPLEWKNSLTWDNETLSAGVLWRVVSAQKRYATGQGNIIGQDIGASAGFGTLSFNTGWKINKYATLQGGIDNLFNKSYAEFVSKGADPSAGLQTVRVNEPGRQYWLRLQVQF</sequence>
<proteinExistence type="inferred from homology"/>
<evidence type="ECO:0000256" key="7">
    <source>
        <dbReference type="ARBA" id="ARBA00023237"/>
    </source>
</evidence>
<evidence type="ECO:0000256" key="1">
    <source>
        <dbReference type="ARBA" id="ARBA00004571"/>
    </source>
</evidence>
<keyword evidence="13" id="KW-0675">Receptor</keyword>
<evidence type="ECO:0000256" key="10">
    <source>
        <dbReference type="SAM" id="SignalP"/>
    </source>
</evidence>
<keyword evidence="4 8" id="KW-0812">Transmembrane</keyword>
<evidence type="ECO:0000256" key="4">
    <source>
        <dbReference type="ARBA" id="ARBA00022692"/>
    </source>
</evidence>
<dbReference type="AlphaFoldDB" id="A0A369Z9J6"/>
<dbReference type="NCBIfam" id="TIGR01778">
    <property type="entry name" value="TonB-copper"/>
    <property type="match status" value="1"/>
</dbReference>